<accession>A0A0F9JAN4</accession>
<proteinExistence type="predicted"/>
<dbReference type="AlphaFoldDB" id="A0A0F9JAN4"/>
<dbReference type="EMBL" id="LAZR01010456">
    <property type="protein sequence ID" value="KKM66839.1"/>
    <property type="molecule type" value="Genomic_DNA"/>
</dbReference>
<protein>
    <submittedName>
        <fullName evidence="1">Uncharacterized protein</fullName>
    </submittedName>
</protein>
<name>A0A0F9JAN4_9ZZZZ</name>
<organism evidence="1">
    <name type="scientific">marine sediment metagenome</name>
    <dbReference type="NCBI Taxonomy" id="412755"/>
    <lineage>
        <taxon>unclassified sequences</taxon>
        <taxon>metagenomes</taxon>
        <taxon>ecological metagenomes</taxon>
    </lineage>
</organism>
<evidence type="ECO:0000313" key="1">
    <source>
        <dbReference type="EMBL" id="KKM66839.1"/>
    </source>
</evidence>
<reference evidence="1" key="1">
    <citation type="journal article" date="2015" name="Nature">
        <title>Complex archaea that bridge the gap between prokaryotes and eukaryotes.</title>
        <authorList>
            <person name="Spang A."/>
            <person name="Saw J.H."/>
            <person name="Jorgensen S.L."/>
            <person name="Zaremba-Niedzwiedzka K."/>
            <person name="Martijn J."/>
            <person name="Lind A.E."/>
            <person name="van Eijk R."/>
            <person name="Schleper C."/>
            <person name="Guy L."/>
            <person name="Ettema T.J."/>
        </authorList>
    </citation>
    <scope>NUCLEOTIDE SEQUENCE</scope>
</reference>
<gene>
    <name evidence="1" type="ORF">LCGC14_1477070</name>
</gene>
<comment type="caution">
    <text evidence="1">The sequence shown here is derived from an EMBL/GenBank/DDBJ whole genome shotgun (WGS) entry which is preliminary data.</text>
</comment>
<sequence length="67" mass="7992">MDKTSIRLFFQLVKMARRLSYFDPTTRHNILIGMWLVIRENREDFTIADNMRAVWLEQNCQAEPFGG</sequence>